<dbReference type="Proteomes" id="UP000003688">
    <property type="component" value="Unassembled WGS sequence"/>
</dbReference>
<organism evidence="2 3">
    <name type="scientific">Pedosphaera parvula (strain Ellin514)</name>
    <dbReference type="NCBI Taxonomy" id="320771"/>
    <lineage>
        <taxon>Bacteria</taxon>
        <taxon>Pseudomonadati</taxon>
        <taxon>Verrucomicrobiota</taxon>
        <taxon>Pedosphaerae</taxon>
        <taxon>Pedosphaerales</taxon>
        <taxon>Pedosphaeraceae</taxon>
        <taxon>Pedosphaera</taxon>
    </lineage>
</organism>
<dbReference type="GO" id="GO:0120147">
    <property type="term" value="F:formylglycine-generating oxidase activity"/>
    <property type="evidence" value="ECO:0007669"/>
    <property type="project" value="TreeGrafter"/>
</dbReference>
<evidence type="ECO:0000313" key="2">
    <source>
        <dbReference type="EMBL" id="EEF62224.1"/>
    </source>
</evidence>
<dbReference type="InterPro" id="IPR051043">
    <property type="entry name" value="Sulfatase_Mod_Factor_Kinase"/>
</dbReference>
<dbReference type="InterPro" id="IPR016187">
    <property type="entry name" value="CTDL_fold"/>
</dbReference>
<gene>
    <name evidence="2" type="ORF">Cflav_PD6501</name>
</gene>
<dbReference type="PANTHER" id="PTHR23150">
    <property type="entry name" value="SULFATASE MODIFYING FACTOR 1, 2"/>
    <property type="match status" value="1"/>
</dbReference>
<dbReference type="InterPro" id="IPR005532">
    <property type="entry name" value="SUMF_dom"/>
</dbReference>
<proteinExistence type="predicted"/>
<dbReference type="RefSeq" id="WP_007413976.1">
    <property type="nucleotide sequence ID" value="NZ_ABOX02000006.1"/>
</dbReference>
<feature type="domain" description="Sulfatase-modifying factor enzyme-like" evidence="1">
    <location>
        <begin position="106"/>
        <end position="341"/>
    </location>
</feature>
<dbReference type="AlphaFoldDB" id="B9XDS8"/>
<evidence type="ECO:0000313" key="3">
    <source>
        <dbReference type="Proteomes" id="UP000003688"/>
    </source>
</evidence>
<evidence type="ECO:0000259" key="1">
    <source>
        <dbReference type="Pfam" id="PF03781"/>
    </source>
</evidence>
<accession>B9XDS8</accession>
<dbReference type="Gene3D" id="3.90.1580.10">
    <property type="entry name" value="paralog of FGE (formylglycine-generating enzyme)"/>
    <property type="match status" value="1"/>
</dbReference>
<dbReference type="Pfam" id="PF03781">
    <property type="entry name" value="FGE-sulfatase"/>
    <property type="match status" value="1"/>
</dbReference>
<dbReference type="SUPFAM" id="SSF56436">
    <property type="entry name" value="C-type lectin-like"/>
    <property type="match status" value="1"/>
</dbReference>
<dbReference type="InterPro" id="IPR042095">
    <property type="entry name" value="SUMF_sf"/>
</dbReference>
<dbReference type="EMBL" id="ABOX02000006">
    <property type="protein sequence ID" value="EEF62224.1"/>
    <property type="molecule type" value="Genomic_DNA"/>
</dbReference>
<keyword evidence="3" id="KW-1185">Reference proteome</keyword>
<reference evidence="2 3" key="1">
    <citation type="journal article" date="2011" name="J. Bacteriol.">
        <title>Genome sequence of 'Pedosphaera parvula' Ellin514, an aerobic Verrucomicrobial isolate from pasture soil.</title>
        <authorList>
            <person name="Kant R."/>
            <person name="van Passel M.W."/>
            <person name="Sangwan P."/>
            <person name="Palva A."/>
            <person name="Lucas S."/>
            <person name="Copeland A."/>
            <person name="Lapidus A."/>
            <person name="Glavina Del Rio T."/>
            <person name="Dalin E."/>
            <person name="Tice H."/>
            <person name="Bruce D."/>
            <person name="Goodwin L."/>
            <person name="Pitluck S."/>
            <person name="Chertkov O."/>
            <person name="Larimer F.W."/>
            <person name="Land M.L."/>
            <person name="Hauser L."/>
            <person name="Brettin T.S."/>
            <person name="Detter J.C."/>
            <person name="Han S."/>
            <person name="de Vos W.M."/>
            <person name="Janssen P.H."/>
            <person name="Smidt H."/>
        </authorList>
    </citation>
    <scope>NUCLEOTIDE SEQUENCE [LARGE SCALE GENOMIC DNA]</scope>
    <source>
        <strain evidence="2 3">Ellin514</strain>
    </source>
</reference>
<protein>
    <recommendedName>
        <fullName evidence="1">Sulfatase-modifying factor enzyme-like domain-containing protein</fullName>
    </recommendedName>
</protein>
<dbReference type="STRING" id="320771.Cflav_PD6501"/>
<dbReference type="OrthoDB" id="9768004at2"/>
<sequence precursor="true">MKPRISKDVRILSILFLTVLAMGLRCSAQTPAALNLQLYGGLSITGAVGTVYSVEYVTDLAQTNNASAWRCLEYLQLPASPYLWVDKSAPATGQRFYRAVAFAPPTNMVFIPPGTFRWGSPTNEVDRQVWEGPQTAVTISRGYWMGKYLVTQGDYLALTGNNPSTFTTNNGYSDDLTRPVDRVFWSDATAYCAQLTQRERVAGRIGTNCVYRLPTEAEWEYACRAWTSTRFSYGDDPGYTNLTDYAWYKDNSGMMTHPVGQKLPNPWGLYDMHGNVWEWCQDWYGIYPGGIAVDPQGAVSGTAHVVRGGDWGSLAGDCRSAHRTGGSPPIFFILDFGFRVVLAPGQ</sequence>
<name>B9XDS8_PEDPL</name>
<comment type="caution">
    <text evidence="2">The sequence shown here is derived from an EMBL/GenBank/DDBJ whole genome shotgun (WGS) entry which is preliminary data.</text>
</comment>
<dbReference type="PANTHER" id="PTHR23150:SF19">
    <property type="entry name" value="FORMYLGLYCINE-GENERATING ENZYME"/>
    <property type="match status" value="1"/>
</dbReference>